<evidence type="ECO:0000259" key="7">
    <source>
        <dbReference type="PROSITE" id="PS50046"/>
    </source>
</evidence>
<protein>
    <recommendedName>
        <fullName evidence="3">histidine kinase</fullName>
        <ecNumber evidence="3">2.7.13.3</ecNumber>
    </recommendedName>
</protein>
<comment type="catalytic activity">
    <reaction evidence="1">
        <text>ATP + protein L-histidine = ADP + protein N-phospho-L-histidine.</text>
        <dbReference type="EC" id="2.7.13.3"/>
    </reaction>
</comment>
<dbReference type="InterPro" id="IPR004358">
    <property type="entry name" value="Sig_transdc_His_kin-like_C"/>
</dbReference>
<gene>
    <name evidence="9" type="ORF">IQ266_15185</name>
</gene>
<evidence type="ECO:0000313" key="9">
    <source>
        <dbReference type="EMBL" id="MBE9031077.1"/>
    </source>
</evidence>
<feature type="domain" description="Histidine kinase" evidence="8">
    <location>
        <begin position="600"/>
        <end position="856"/>
    </location>
</feature>
<dbReference type="InterPro" id="IPR003018">
    <property type="entry name" value="GAF"/>
</dbReference>
<dbReference type="Proteomes" id="UP000625316">
    <property type="component" value="Unassembled WGS sequence"/>
</dbReference>
<dbReference type="SUPFAM" id="SSF55874">
    <property type="entry name" value="ATPase domain of HSP90 chaperone/DNA topoisomerase II/histidine kinase"/>
    <property type="match status" value="1"/>
</dbReference>
<dbReference type="Gene3D" id="1.10.287.130">
    <property type="match status" value="1"/>
</dbReference>
<evidence type="ECO:0000256" key="4">
    <source>
        <dbReference type="ARBA" id="ARBA00022553"/>
    </source>
</evidence>
<dbReference type="PANTHER" id="PTHR43065">
    <property type="entry name" value="SENSOR HISTIDINE KINASE"/>
    <property type="match status" value="1"/>
</dbReference>
<name>A0A928VNX5_9CYAN</name>
<evidence type="ECO:0000256" key="5">
    <source>
        <dbReference type="ARBA" id="ARBA00022777"/>
    </source>
</evidence>
<proteinExistence type="inferred from homology"/>
<feature type="domain" description="Phytochrome chromophore attachment site" evidence="7">
    <location>
        <begin position="52"/>
        <end position="190"/>
    </location>
</feature>
<keyword evidence="5" id="KW-0808">Transferase</keyword>
<evidence type="ECO:0000256" key="3">
    <source>
        <dbReference type="ARBA" id="ARBA00012438"/>
    </source>
</evidence>
<dbReference type="SUPFAM" id="SSF55781">
    <property type="entry name" value="GAF domain-like"/>
    <property type="match status" value="3"/>
</dbReference>
<evidence type="ECO:0000256" key="1">
    <source>
        <dbReference type="ARBA" id="ARBA00000085"/>
    </source>
</evidence>
<dbReference type="CDD" id="cd00082">
    <property type="entry name" value="HisKA"/>
    <property type="match status" value="1"/>
</dbReference>
<dbReference type="SMART" id="SM00065">
    <property type="entry name" value="GAF"/>
    <property type="match status" value="3"/>
</dbReference>
<keyword evidence="5" id="KW-0418">Kinase</keyword>
<evidence type="ECO:0000256" key="2">
    <source>
        <dbReference type="ARBA" id="ARBA00006402"/>
    </source>
</evidence>
<dbReference type="PROSITE" id="PS50109">
    <property type="entry name" value="HIS_KIN"/>
    <property type="match status" value="1"/>
</dbReference>
<dbReference type="InterPro" id="IPR016132">
    <property type="entry name" value="Phyto_chromo_attachment"/>
</dbReference>
<dbReference type="PROSITE" id="PS50046">
    <property type="entry name" value="PHYTOCHROME_2"/>
    <property type="match status" value="3"/>
</dbReference>
<keyword evidence="4" id="KW-0597">Phosphoprotein</keyword>
<sequence>MESSLPDLEDASQLIASSGDAFVGEIPASPTPLSPKQQLISRVLGRIRETVDLDTILQLTVEEVRQVLDADRVGLFRFYPDRDWEGALVVEDVRQPWTSALEKTVQDHCFSQRFAAHYQAGRINVIHDIYAENYTPCYLQLLEAFQVRANIVAPLRCHDQLWGLLCIHQCGDQRDWLPDEIDFVQQVSEQMSIALQQADALRRIRAQATELAQAQLRDRASQQRQAINAIVDKIRRSLDLDQIFQTTTEELRHLLGVDRMALYRFNPDWTGEFVCESVDQPWTSLITLQHEHAVIRQNVDACVPNLLPLADSHIQVSQGGQFAQGQVVCVRDDVQAAGLSDCYLKTLQLYQAQAYMIVSVYQGEKLWGLFAAFQNSAPRHWEADEIDVLMQVGGQFGIALQQAETLHQVKTQAADLAKAAKRQKSLAKTINQIRQSLDIDTIFQVTTQEVQQLLNVDRVAIYRFGPEWTGEFVADSMADSTDKLCLQQGQSSITCLLQSEITVDQYPRHESFVPILQGDQLWGLLLAYQQHQPRCWSVEDNDLLAQVGGQLGIALQQAELLAQTRRQTTELTQTLRQLRRSQSQLIQGEKMASLGQMVAGVAHEINNPNNFILGNLKHFEAYTQEMIQILTLYGLEHTTPSPELAELLESLDLEFLRTDAPQAIKSMIHGGERIRRIVQSLRTFSHLDQSSLKQVNLHKGIKSALAIVQHRLKLSQYPHPIQVLKQFGDIPLVECLAADINQVFLQLINNAIDALHRAAAAGVFNEQRQPTITLTTHDEGDGQVAVMIVDNGLGMTSDVQAKIFDPFFTTKAIGNGVGLGLSTSYQIITQRHGGELYCASTLGAGTEFFLRIPVAAAAAARESQ</sequence>
<dbReference type="GO" id="GO:0000155">
    <property type="term" value="F:phosphorelay sensor kinase activity"/>
    <property type="evidence" value="ECO:0007669"/>
    <property type="project" value="InterPro"/>
</dbReference>
<dbReference type="PRINTS" id="PR00344">
    <property type="entry name" value="BCTRLSENSOR"/>
</dbReference>
<dbReference type="Pfam" id="PF02518">
    <property type="entry name" value="HATPase_c"/>
    <property type="match status" value="1"/>
</dbReference>
<organism evidence="9 10">
    <name type="scientific">Romeriopsis navalis LEGE 11480</name>
    <dbReference type="NCBI Taxonomy" id="2777977"/>
    <lineage>
        <taxon>Bacteria</taxon>
        <taxon>Bacillati</taxon>
        <taxon>Cyanobacteriota</taxon>
        <taxon>Cyanophyceae</taxon>
        <taxon>Leptolyngbyales</taxon>
        <taxon>Leptolyngbyaceae</taxon>
        <taxon>Romeriopsis</taxon>
        <taxon>Romeriopsis navalis</taxon>
    </lineage>
</organism>
<dbReference type="AlphaFoldDB" id="A0A928VNX5"/>
<feature type="domain" description="Phytochrome chromophore attachment site" evidence="7">
    <location>
        <begin position="438"/>
        <end position="493"/>
    </location>
</feature>
<accession>A0A928VNX5</accession>
<dbReference type="RefSeq" id="WP_264325906.1">
    <property type="nucleotide sequence ID" value="NZ_JADEXQ010000052.1"/>
</dbReference>
<keyword evidence="6" id="KW-0902">Two-component regulatory system</keyword>
<evidence type="ECO:0000259" key="8">
    <source>
        <dbReference type="PROSITE" id="PS50109"/>
    </source>
</evidence>
<reference evidence="9" key="1">
    <citation type="submission" date="2020-10" db="EMBL/GenBank/DDBJ databases">
        <authorList>
            <person name="Castelo-Branco R."/>
            <person name="Eusebio N."/>
            <person name="Adriana R."/>
            <person name="Vieira A."/>
            <person name="Brugerolle De Fraissinette N."/>
            <person name="Rezende De Castro R."/>
            <person name="Schneider M.P."/>
            <person name="Vasconcelos V."/>
            <person name="Leao P.N."/>
        </authorList>
    </citation>
    <scope>NUCLEOTIDE SEQUENCE</scope>
    <source>
        <strain evidence="9">LEGE 11480</strain>
    </source>
</reference>
<dbReference type="InterPro" id="IPR003661">
    <property type="entry name" value="HisK_dim/P_dom"/>
</dbReference>
<dbReference type="InterPro" id="IPR029016">
    <property type="entry name" value="GAF-like_dom_sf"/>
</dbReference>
<dbReference type="InterPro" id="IPR005467">
    <property type="entry name" value="His_kinase_dom"/>
</dbReference>
<dbReference type="EC" id="2.7.13.3" evidence="3"/>
<dbReference type="Gene3D" id="3.30.565.10">
    <property type="entry name" value="Histidine kinase-like ATPase, C-terminal domain"/>
    <property type="match status" value="1"/>
</dbReference>
<comment type="caution">
    <text evidence="9">The sequence shown here is derived from an EMBL/GenBank/DDBJ whole genome shotgun (WGS) entry which is preliminary data.</text>
</comment>
<evidence type="ECO:0000256" key="6">
    <source>
        <dbReference type="ARBA" id="ARBA00023012"/>
    </source>
</evidence>
<dbReference type="EMBL" id="JADEXQ010000052">
    <property type="protein sequence ID" value="MBE9031077.1"/>
    <property type="molecule type" value="Genomic_DNA"/>
</dbReference>
<keyword evidence="10" id="KW-1185">Reference proteome</keyword>
<dbReference type="SMART" id="SM00387">
    <property type="entry name" value="HATPase_c"/>
    <property type="match status" value="1"/>
</dbReference>
<dbReference type="Pfam" id="PF01590">
    <property type="entry name" value="GAF"/>
    <property type="match status" value="3"/>
</dbReference>
<comment type="similarity">
    <text evidence="2">In the N-terminal section; belongs to the phytochrome family.</text>
</comment>
<dbReference type="InterPro" id="IPR003594">
    <property type="entry name" value="HATPase_dom"/>
</dbReference>
<dbReference type="PANTHER" id="PTHR43065:SF50">
    <property type="entry name" value="HISTIDINE KINASE"/>
    <property type="match status" value="1"/>
</dbReference>
<feature type="domain" description="Phytochrome chromophore attachment site" evidence="7">
    <location>
        <begin position="239"/>
        <end position="395"/>
    </location>
</feature>
<dbReference type="Gene3D" id="3.30.450.40">
    <property type="match status" value="4"/>
</dbReference>
<dbReference type="InterPro" id="IPR036890">
    <property type="entry name" value="HATPase_C_sf"/>
</dbReference>
<evidence type="ECO:0000313" key="10">
    <source>
        <dbReference type="Proteomes" id="UP000625316"/>
    </source>
</evidence>